<feature type="chain" id="PRO_5046083441" evidence="2">
    <location>
        <begin position="26"/>
        <end position="76"/>
    </location>
</feature>
<gene>
    <name evidence="3" type="ORF">ACE3NQ_23885</name>
</gene>
<keyword evidence="4" id="KW-1185">Reference proteome</keyword>
<dbReference type="EMBL" id="JBHILM010000033">
    <property type="protein sequence ID" value="MFB5683959.1"/>
    <property type="molecule type" value="Genomic_DNA"/>
</dbReference>
<evidence type="ECO:0000313" key="3">
    <source>
        <dbReference type="EMBL" id="MFB5683959.1"/>
    </source>
</evidence>
<evidence type="ECO:0000313" key="4">
    <source>
        <dbReference type="Proteomes" id="UP001580407"/>
    </source>
</evidence>
<accession>A0ABV5BF13</accession>
<evidence type="ECO:0000256" key="2">
    <source>
        <dbReference type="SAM" id="SignalP"/>
    </source>
</evidence>
<evidence type="ECO:0000256" key="1">
    <source>
        <dbReference type="SAM" id="Phobius"/>
    </source>
</evidence>
<dbReference type="Proteomes" id="UP001580407">
    <property type="component" value="Unassembled WGS sequence"/>
</dbReference>
<keyword evidence="1" id="KW-0812">Transmembrane</keyword>
<feature type="transmembrane region" description="Helical" evidence="1">
    <location>
        <begin position="51"/>
        <end position="67"/>
    </location>
</feature>
<organism evidence="3 4">
    <name type="scientific">Paenibacillus terreus</name>
    <dbReference type="NCBI Taxonomy" id="1387834"/>
    <lineage>
        <taxon>Bacteria</taxon>
        <taxon>Bacillati</taxon>
        <taxon>Bacillota</taxon>
        <taxon>Bacilli</taxon>
        <taxon>Bacillales</taxon>
        <taxon>Paenibacillaceae</taxon>
        <taxon>Paenibacillus</taxon>
    </lineage>
</organism>
<dbReference type="NCBIfam" id="NF038039">
    <property type="entry name" value="WGxxGxxG-CTERM"/>
    <property type="match status" value="1"/>
</dbReference>
<feature type="signal peptide" evidence="2">
    <location>
        <begin position="1"/>
        <end position="25"/>
    </location>
</feature>
<keyword evidence="1" id="KW-0472">Membrane</keyword>
<proteinExistence type="predicted"/>
<comment type="caution">
    <text evidence="3">The sequence shown here is derived from an EMBL/GenBank/DDBJ whole genome shotgun (WGS) entry which is preliminary data.</text>
</comment>
<protein>
    <submittedName>
        <fullName evidence="3">WGxxGxxG family protein</fullName>
    </submittedName>
</protein>
<dbReference type="NCBIfam" id="NF041742">
    <property type="entry name" value="WGxxGxxG_fam"/>
    <property type="match status" value="1"/>
</dbReference>
<name>A0ABV5BF13_9BACL</name>
<dbReference type="RefSeq" id="WP_375527680.1">
    <property type="nucleotide sequence ID" value="NZ_JBHILM010000033.1"/>
</dbReference>
<sequence length="76" mass="8260">MFKKMLLTSFSFLLAFLLISAAATAAGTEEHTFAADANTRVAGNNDNRMDWGWIGLAGLLGLVGLRNRSDNTSRNR</sequence>
<keyword evidence="2" id="KW-0732">Signal</keyword>
<keyword evidence="1" id="KW-1133">Transmembrane helix</keyword>
<reference evidence="3 4" key="1">
    <citation type="submission" date="2024-09" db="EMBL/GenBank/DDBJ databases">
        <authorList>
            <person name="Ruan L."/>
        </authorList>
    </citation>
    <scope>NUCLEOTIDE SEQUENCE [LARGE SCALE GENOMIC DNA]</scope>
    <source>
        <strain evidence="3 4">D33</strain>
    </source>
</reference>